<dbReference type="EMBL" id="PDWZ02000014">
    <property type="protein sequence ID" value="KAB2100123.1"/>
    <property type="molecule type" value="Genomic_DNA"/>
</dbReference>
<comment type="caution">
    <text evidence="1">The sequence shown here is derived from an EMBL/GenBank/DDBJ whole genome shotgun (WGS) entry which is preliminary data.</text>
</comment>
<evidence type="ECO:0000313" key="2">
    <source>
        <dbReference type="Proteomes" id="UP000293547"/>
    </source>
</evidence>
<evidence type="ECO:0000313" key="1">
    <source>
        <dbReference type="EMBL" id="KAB2100123.1"/>
    </source>
</evidence>
<name>A0ACB6F6Q2_9PLEO</name>
<dbReference type="Proteomes" id="UP000293547">
    <property type="component" value="Unassembled WGS sequence"/>
</dbReference>
<gene>
    <name evidence="1" type="ORF">AG0111_0g11768</name>
</gene>
<keyword evidence="2" id="KW-1185">Reference proteome</keyword>
<reference evidence="1 2" key="1">
    <citation type="journal article" date="2019" name="bioRxiv">
        <title>Genomics, evolutionary history and diagnostics of the Alternaria alternata species group including apple and Asian pear pathotypes.</title>
        <authorList>
            <person name="Armitage A.D."/>
            <person name="Cockerton H.M."/>
            <person name="Sreenivasaprasad S."/>
            <person name="Woodhall J.W."/>
            <person name="Lane C.R."/>
            <person name="Harrison R.J."/>
            <person name="Clarkson J.P."/>
        </authorList>
    </citation>
    <scope>NUCLEOTIDE SEQUENCE [LARGE SCALE GENOMIC DNA]</scope>
    <source>
        <strain evidence="1 2">FERA 650</strain>
    </source>
</reference>
<protein>
    <submittedName>
        <fullName evidence="1">Uncharacterized protein</fullName>
    </submittedName>
</protein>
<sequence>MGTIPGPLKYIFSWFSGDCKRLRSEISRARQIIMPVIKKRRSIKAQALADGKDIPSFNDAIEWAEAECGGKPYDPALVQLALSVVAIHTTADLLCQTLLYLANDPKLIIPLREEITSVLEAEGWTKNALDNMKLLDSAIKETLRLKTKGAFTIRRLALTDVELPGGIMIHKGERITVDSTNMGDPDIYPEPEKFDIYRFLRMRGHPVDKNKAQLVTTSADMSGFGHGKQACPGRFFSADETKLALSQLLIKYDWKLAPGASVEPVYVGAQPIMNPASKFLYKCRNGDL</sequence>
<organism evidence="1 2">
    <name type="scientific">Alternaria gaisen</name>
    <dbReference type="NCBI Taxonomy" id="167740"/>
    <lineage>
        <taxon>Eukaryota</taxon>
        <taxon>Fungi</taxon>
        <taxon>Dikarya</taxon>
        <taxon>Ascomycota</taxon>
        <taxon>Pezizomycotina</taxon>
        <taxon>Dothideomycetes</taxon>
        <taxon>Pleosporomycetidae</taxon>
        <taxon>Pleosporales</taxon>
        <taxon>Pleosporineae</taxon>
        <taxon>Pleosporaceae</taxon>
        <taxon>Alternaria</taxon>
        <taxon>Alternaria sect. Alternaria</taxon>
    </lineage>
</organism>
<accession>A0ACB6F6Q2</accession>
<proteinExistence type="predicted"/>